<dbReference type="AlphaFoldDB" id="A0A937G098"/>
<dbReference type="Proteomes" id="UP000614216">
    <property type="component" value="Unassembled WGS sequence"/>
</dbReference>
<evidence type="ECO:0000313" key="2">
    <source>
        <dbReference type="Proteomes" id="UP000614216"/>
    </source>
</evidence>
<accession>A0A937G098</accession>
<evidence type="ECO:0000313" key="1">
    <source>
        <dbReference type="EMBL" id="MBL6449440.1"/>
    </source>
</evidence>
<organism evidence="1 2">
    <name type="scientific">Fulvivirga marina</name>
    <dbReference type="NCBI Taxonomy" id="2494733"/>
    <lineage>
        <taxon>Bacteria</taxon>
        <taxon>Pseudomonadati</taxon>
        <taxon>Bacteroidota</taxon>
        <taxon>Cytophagia</taxon>
        <taxon>Cytophagales</taxon>
        <taxon>Fulvivirgaceae</taxon>
        <taxon>Fulvivirga</taxon>
    </lineage>
</organism>
<gene>
    <name evidence="1" type="ORF">JMN32_24220</name>
</gene>
<dbReference type="EMBL" id="JAEUGD010000066">
    <property type="protein sequence ID" value="MBL6449440.1"/>
    <property type="molecule type" value="Genomic_DNA"/>
</dbReference>
<comment type="caution">
    <text evidence="1">The sequence shown here is derived from an EMBL/GenBank/DDBJ whole genome shotgun (WGS) entry which is preliminary data.</text>
</comment>
<protein>
    <submittedName>
        <fullName evidence="1">Hok/Gef family protein</fullName>
    </submittedName>
</protein>
<name>A0A937G098_9BACT</name>
<reference evidence="1" key="1">
    <citation type="submission" date="2021-01" db="EMBL/GenBank/DDBJ databases">
        <title>Fulvivirga kasyanovii gen. nov., sp nov., a novel member of the phylum Bacteroidetes isolated from seawater in a mussel farm.</title>
        <authorList>
            <person name="Zhao L.-H."/>
            <person name="Wang Z.-J."/>
        </authorList>
    </citation>
    <scope>NUCLEOTIDE SEQUENCE</scope>
    <source>
        <strain evidence="1">29W222</strain>
    </source>
</reference>
<sequence length="28" mass="3320">MSKQTIICNTIVCEFTEFIKKDLCELRI</sequence>
<proteinExistence type="predicted"/>
<keyword evidence="2" id="KW-1185">Reference proteome</keyword>